<dbReference type="Pfam" id="PF13637">
    <property type="entry name" value="Ank_4"/>
    <property type="match status" value="1"/>
</dbReference>
<name>A0A1M4WGN4_9BACL</name>
<reference evidence="4 5" key="1">
    <citation type="submission" date="2016-11" db="EMBL/GenBank/DDBJ databases">
        <authorList>
            <person name="Jaros S."/>
            <person name="Januszkiewicz K."/>
            <person name="Wedrychowicz H."/>
        </authorList>
    </citation>
    <scope>NUCLEOTIDE SEQUENCE [LARGE SCALE GENOMIC DNA]</scope>
    <source>
        <strain evidence="4 5">DSM 44666</strain>
    </source>
</reference>
<sequence>MLQSFFDISREDRSQWDTCQMVMEPSARRYPLIQRLIDHPEHLFMRVDDRRRGYSGLTLLHLAGSGAVAQMLLHLGLDPNARDCDGNTPLHFAALRGNHNLVQFLLASQANPSVRNHIGEFPFQWALTLRIALLLCQEKKALSNIENELLDQPIHLVFQKQKASYAEQFRSLGIGSEKQIKRVEQWYNHSRGSISI</sequence>
<dbReference type="PROSITE" id="PS50088">
    <property type="entry name" value="ANK_REPEAT"/>
    <property type="match status" value="1"/>
</dbReference>
<dbReference type="GO" id="GO:0010468">
    <property type="term" value="P:regulation of gene expression"/>
    <property type="evidence" value="ECO:0007669"/>
    <property type="project" value="TreeGrafter"/>
</dbReference>
<keyword evidence="2 3" id="KW-0040">ANK repeat</keyword>
<dbReference type="Gene3D" id="1.25.40.20">
    <property type="entry name" value="Ankyrin repeat-containing domain"/>
    <property type="match status" value="1"/>
</dbReference>
<evidence type="ECO:0000313" key="5">
    <source>
        <dbReference type="Proteomes" id="UP000184476"/>
    </source>
</evidence>
<proteinExistence type="predicted"/>
<protein>
    <submittedName>
        <fullName evidence="4">Ankyrin repeat-containing protein</fullName>
    </submittedName>
</protein>
<dbReference type="InterPro" id="IPR002110">
    <property type="entry name" value="Ankyrin_rpt"/>
</dbReference>
<evidence type="ECO:0000256" key="3">
    <source>
        <dbReference type="PROSITE-ProRule" id="PRU00023"/>
    </source>
</evidence>
<dbReference type="InterPro" id="IPR036770">
    <property type="entry name" value="Ankyrin_rpt-contain_sf"/>
</dbReference>
<gene>
    <name evidence="4" type="ORF">SAMN05444392_103207</name>
</gene>
<evidence type="ECO:0000313" key="4">
    <source>
        <dbReference type="EMBL" id="SHE80233.1"/>
    </source>
</evidence>
<dbReference type="Proteomes" id="UP000184476">
    <property type="component" value="Unassembled WGS sequence"/>
</dbReference>
<dbReference type="STRING" id="112248.SAMN05444392_103207"/>
<evidence type="ECO:0000256" key="2">
    <source>
        <dbReference type="ARBA" id="ARBA00023043"/>
    </source>
</evidence>
<organism evidence="4 5">
    <name type="scientific">Seinonella peptonophila</name>
    <dbReference type="NCBI Taxonomy" id="112248"/>
    <lineage>
        <taxon>Bacteria</taxon>
        <taxon>Bacillati</taxon>
        <taxon>Bacillota</taxon>
        <taxon>Bacilli</taxon>
        <taxon>Bacillales</taxon>
        <taxon>Thermoactinomycetaceae</taxon>
        <taxon>Seinonella</taxon>
    </lineage>
</organism>
<dbReference type="PANTHER" id="PTHR24124:SF14">
    <property type="entry name" value="CHROMOSOME UNDETERMINED SCAFFOLD_25, WHOLE GENOME SHOTGUN SEQUENCE"/>
    <property type="match status" value="1"/>
</dbReference>
<dbReference type="PROSITE" id="PS50297">
    <property type="entry name" value="ANK_REP_REGION"/>
    <property type="match status" value="1"/>
</dbReference>
<dbReference type="AlphaFoldDB" id="A0A1M4WGN4"/>
<keyword evidence="1" id="KW-0677">Repeat</keyword>
<dbReference type="SUPFAM" id="SSF48403">
    <property type="entry name" value="Ankyrin repeat"/>
    <property type="match status" value="1"/>
</dbReference>
<dbReference type="SMART" id="SM00248">
    <property type="entry name" value="ANK"/>
    <property type="match status" value="2"/>
</dbReference>
<dbReference type="EMBL" id="FQVL01000003">
    <property type="protein sequence ID" value="SHE80233.1"/>
    <property type="molecule type" value="Genomic_DNA"/>
</dbReference>
<feature type="repeat" description="ANK" evidence="3">
    <location>
        <begin position="85"/>
        <end position="117"/>
    </location>
</feature>
<evidence type="ECO:0000256" key="1">
    <source>
        <dbReference type="ARBA" id="ARBA00022737"/>
    </source>
</evidence>
<dbReference type="RefSeq" id="WP_073154295.1">
    <property type="nucleotide sequence ID" value="NZ_FQVL01000003.1"/>
</dbReference>
<accession>A0A1M4WGN4</accession>
<dbReference type="PANTHER" id="PTHR24124">
    <property type="entry name" value="ANKYRIN REPEAT FAMILY A"/>
    <property type="match status" value="1"/>
</dbReference>
<keyword evidence="5" id="KW-1185">Reference proteome</keyword>